<dbReference type="PANTHER" id="PTHR32089:SF39">
    <property type="entry name" value="METHYL-ACCEPTING CHEMOTAXIS PROTEIN HLYB"/>
    <property type="match status" value="1"/>
</dbReference>
<evidence type="ECO:0000256" key="11">
    <source>
        <dbReference type="SAM" id="Phobius"/>
    </source>
</evidence>
<dbReference type="Proteomes" id="UP001432180">
    <property type="component" value="Chromosome"/>
</dbReference>
<proteinExistence type="predicted"/>
<accession>A0ABZ0S6Q8</accession>
<gene>
    <name evidence="13" type="primary">mcp4_2</name>
    <name evidence="13" type="ORF">Thiowin_01138</name>
</gene>
<evidence type="ECO:0000313" key="14">
    <source>
        <dbReference type="Proteomes" id="UP001432180"/>
    </source>
</evidence>
<keyword evidence="5 11" id="KW-0812">Transmembrane</keyword>
<keyword evidence="8 9" id="KW-0807">Transducer</keyword>
<dbReference type="PROSITE" id="PS50111">
    <property type="entry name" value="CHEMOTAXIS_TRANSDUC_2"/>
    <property type="match status" value="1"/>
</dbReference>
<keyword evidence="7 11" id="KW-0472">Membrane</keyword>
<evidence type="ECO:0000256" key="7">
    <source>
        <dbReference type="ARBA" id="ARBA00023136"/>
    </source>
</evidence>
<dbReference type="PANTHER" id="PTHR32089">
    <property type="entry name" value="METHYL-ACCEPTING CHEMOTAXIS PROTEIN MCPB"/>
    <property type="match status" value="1"/>
</dbReference>
<evidence type="ECO:0000256" key="5">
    <source>
        <dbReference type="ARBA" id="ARBA00022692"/>
    </source>
</evidence>
<dbReference type="Pfam" id="PF00015">
    <property type="entry name" value="MCPsignal"/>
    <property type="match status" value="1"/>
</dbReference>
<protein>
    <submittedName>
        <fullName evidence="13">Methyl-accepting chemotaxis protein 4</fullName>
    </submittedName>
</protein>
<comment type="subcellular location">
    <subcellularLocation>
        <location evidence="1">Cell membrane</location>
        <topology evidence="1">Multi-pass membrane protein</topology>
    </subcellularLocation>
</comment>
<evidence type="ECO:0000256" key="6">
    <source>
        <dbReference type="ARBA" id="ARBA00022989"/>
    </source>
</evidence>
<feature type="coiled-coil region" evidence="10">
    <location>
        <begin position="366"/>
        <end position="400"/>
    </location>
</feature>
<evidence type="ECO:0000256" key="3">
    <source>
        <dbReference type="ARBA" id="ARBA00022481"/>
    </source>
</evidence>
<feature type="transmembrane region" description="Helical" evidence="11">
    <location>
        <begin position="12"/>
        <end position="31"/>
    </location>
</feature>
<dbReference type="RefSeq" id="WP_328986735.1">
    <property type="nucleotide sequence ID" value="NZ_CP121472.1"/>
</dbReference>
<keyword evidence="14" id="KW-1185">Reference proteome</keyword>
<organism evidence="13 14">
    <name type="scientific">Thiorhodovibrio winogradskyi</name>
    <dbReference type="NCBI Taxonomy" id="77007"/>
    <lineage>
        <taxon>Bacteria</taxon>
        <taxon>Pseudomonadati</taxon>
        <taxon>Pseudomonadota</taxon>
        <taxon>Gammaproteobacteria</taxon>
        <taxon>Chromatiales</taxon>
        <taxon>Chromatiaceae</taxon>
        <taxon>Thiorhodovibrio</taxon>
    </lineage>
</organism>
<evidence type="ECO:0000256" key="2">
    <source>
        <dbReference type="ARBA" id="ARBA00022475"/>
    </source>
</evidence>
<dbReference type="InterPro" id="IPR004089">
    <property type="entry name" value="MCPsignal_dom"/>
</dbReference>
<evidence type="ECO:0000259" key="12">
    <source>
        <dbReference type="PROSITE" id="PS50111"/>
    </source>
</evidence>
<sequence length="408" mass="45016">MQIPEFRWERLRQVSLALIISGVFFLQSLFIPGLLPGWLSLLLVVGVWSVQAWRQRPAPHSLAGSANTDVATLAETRRWDHELWSLVIDVDQLIKDEISELREMVNQTLGLIANAVSDLQDSFSGMLAESETQQGLVNTLMQGDKGSGSPGADQHIDINDFLQENSTLLTENVERLINMGKNSVEVAHQVDDLSAQMDGIFTLLDSANSIARQTNLLALNAAIEAARAGEAGRGFAVVAQEIRKLSQDSAKFNEEIRDQVLESQRIFTATREIVGRMASQDMSTSINAKGKMDEMTEKVHALNSMVASGLDEIGAVVDRLRDNVNSGLRLLQFEDITRQVLERADKRIGFLERFTAELNQLPLAQQDETGEQVDAAKARLEALRAEVAEAAHRAVSQQNMAAGELELF</sequence>
<evidence type="ECO:0000256" key="8">
    <source>
        <dbReference type="ARBA" id="ARBA00023224"/>
    </source>
</evidence>
<keyword evidence="6 11" id="KW-1133">Transmembrane helix</keyword>
<keyword evidence="3" id="KW-0488">Methylation</keyword>
<dbReference type="SUPFAM" id="SSF58104">
    <property type="entry name" value="Methyl-accepting chemotaxis protein (MCP) signaling domain"/>
    <property type="match status" value="1"/>
</dbReference>
<evidence type="ECO:0000313" key="13">
    <source>
        <dbReference type="EMBL" id="WPL16185.1"/>
    </source>
</evidence>
<name>A0ABZ0S6Q8_9GAMM</name>
<keyword evidence="2" id="KW-1003">Cell membrane</keyword>
<evidence type="ECO:0000256" key="4">
    <source>
        <dbReference type="ARBA" id="ARBA00022500"/>
    </source>
</evidence>
<dbReference type="EMBL" id="CP121472">
    <property type="protein sequence ID" value="WPL16185.1"/>
    <property type="molecule type" value="Genomic_DNA"/>
</dbReference>
<evidence type="ECO:0000256" key="9">
    <source>
        <dbReference type="PROSITE-ProRule" id="PRU00284"/>
    </source>
</evidence>
<feature type="domain" description="Methyl-accepting transducer" evidence="12">
    <location>
        <begin position="163"/>
        <end position="319"/>
    </location>
</feature>
<dbReference type="SMART" id="SM00283">
    <property type="entry name" value="MA"/>
    <property type="match status" value="1"/>
</dbReference>
<dbReference type="Gene3D" id="1.10.287.950">
    <property type="entry name" value="Methyl-accepting chemotaxis protein"/>
    <property type="match status" value="1"/>
</dbReference>
<evidence type="ECO:0000256" key="1">
    <source>
        <dbReference type="ARBA" id="ARBA00004651"/>
    </source>
</evidence>
<keyword evidence="4" id="KW-0145">Chemotaxis</keyword>
<evidence type="ECO:0000256" key="10">
    <source>
        <dbReference type="SAM" id="Coils"/>
    </source>
</evidence>
<reference evidence="13 14" key="1">
    <citation type="journal article" date="2023" name="Microorganisms">
        <title>Thiorhodovibrio frisius and Trv. litoralis spp. nov., Two Novel Members from a Clade of Fastidious Purple Sulfur Bacteria That Exhibit Unique Red-Shifted Light-Harvesting Capabilities.</title>
        <authorList>
            <person name="Methner A."/>
            <person name="Kuzyk S.B."/>
            <person name="Petersen J."/>
            <person name="Bauer S."/>
            <person name="Brinkmann H."/>
            <person name="Sichau K."/>
            <person name="Wanner G."/>
            <person name="Wolf J."/>
            <person name="Neumann-Schaal M."/>
            <person name="Henke P."/>
            <person name="Tank M."/>
            <person name="Sproer C."/>
            <person name="Bunk B."/>
            <person name="Overmann J."/>
        </authorList>
    </citation>
    <scope>NUCLEOTIDE SEQUENCE [LARGE SCALE GENOMIC DNA]</scope>
    <source>
        <strain evidence="13 14">DSM 6702</strain>
    </source>
</reference>
<keyword evidence="10" id="KW-0175">Coiled coil</keyword>